<keyword evidence="6" id="KW-1185">Reference proteome</keyword>
<evidence type="ECO:0000256" key="3">
    <source>
        <dbReference type="ARBA" id="ARBA00022490"/>
    </source>
</evidence>
<dbReference type="AlphaFoldDB" id="A0A263D443"/>
<dbReference type="InterPro" id="IPR025734">
    <property type="entry name" value="EspG"/>
</dbReference>
<comment type="caution">
    <text evidence="5">The sequence shown here is derived from an EMBL/GenBank/DDBJ whole genome shotgun (WGS) entry which is preliminary data.</text>
</comment>
<gene>
    <name evidence="5" type="ORF">CFN78_10085</name>
</gene>
<keyword evidence="3" id="KW-0963">Cytoplasm</keyword>
<evidence type="ECO:0000256" key="2">
    <source>
        <dbReference type="ARBA" id="ARBA00006411"/>
    </source>
</evidence>
<evidence type="ECO:0000313" key="6">
    <source>
        <dbReference type="Proteomes" id="UP000242444"/>
    </source>
</evidence>
<dbReference type="RefSeq" id="WP_094862430.1">
    <property type="nucleotide sequence ID" value="NZ_NKYE01000005.1"/>
</dbReference>
<accession>A0A263D443</accession>
<name>A0A263D443_9PSEU</name>
<dbReference type="Proteomes" id="UP000242444">
    <property type="component" value="Unassembled WGS sequence"/>
</dbReference>
<dbReference type="EMBL" id="NKYE01000005">
    <property type="protein sequence ID" value="OZM73210.1"/>
    <property type="molecule type" value="Genomic_DNA"/>
</dbReference>
<comment type="similarity">
    <text evidence="2">Belongs to the EspG family.</text>
</comment>
<evidence type="ECO:0000313" key="5">
    <source>
        <dbReference type="EMBL" id="OZM73210.1"/>
    </source>
</evidence>
<dbReference type="Pfam" id="PF14011">
    <property type="entry name" value="ESX-1_EspG"/>
    <property type="match status" value="1"/>
</dbReference>
<organism evidence="5 6">
    <name type="scientific">Amycolatopsis antarctica</name>
    <dbReference type="NCBI Taxonomy" id="1854586"/>
    <lineage>
        <taxon>Bacteria</taxon>
        <taxon>Bacillati</taxon>
        <taxon>Actinomycetota</taxon>
        <taxon>Actinomycetes</taxon>
        <taxon>Pseudonocardiales</taxon>
        <taxon>Pseudonocardiaceae</taxon>
        <taxon>Amycolatopsis</taxon>
    </lineage>
</organism>
<evidence type="ECO:0000256" key="4">
    <source>
        <dbReference type="ARBA" id="ARBA00023186"/>
    </source>
</evidence>
<sequence length="247" mass="27188">MVWFARPERFAASSLAALVTEVAGGDLHVVLAPEPVWLDEAETAGTRRELARLRAAYGGVRDRDEPGLAELARLLSTPPEARYGWISDLGTGGTLAVLAAVEPRFGLVAVREKDDVWIRTFRDEDPGRQLASTLPEWWKSTAPALTFLRAEWDPCGFVDDIEPSPAVRQARRITALPPRMVAELYAETRPPDGSRRSSRIPIRVQDTDEGRWMLTARPHHGDELLTLAPAGDAEVLVALAAARRELA</sequence>
<dbReference type="OrthoDB" id="3619674at2"/>
<protein>
    <submittedName>
        <fullName evidence="5">ESX secretion-associated protein EspG</fullName>
    </submittedName>
</protein>
<comment type="subcellular location">
    <subcellularLocation>
        <location evidence="1">Cytoplasm</location>
    </subcellularLocation>
</comment>
<proteinExistence type="inferred from homology"/>
<keyword evidence="4" id="KW-0143">Chaperone</keyword>
<dbReference type="InParanoid" id="A0A263D443"/>
<evidence type="ECO:0000256" key="1">
    <source>
        <dbReference type="ARBA" id="ARBA00004496"/>
    </source>
</evidence>
<reference evidence="5 6" key="1">
    <citation type="submission" date="2017-07" db="EMBL/GenBank/DDBJ databases">
        <title>Amycolatopsis antarcticus sp. nov., isolated from the surface of an Antarcticus brown macroalga.</title>
        <authorList>
            <person name="Wang J."/>
            <person name="Leiva S."/>
            <person name="Huang J."/>
            <person name="Huang Y."/>
        </authorList>
    </citation>
    <scope>NUCLEOTIDE SEQUENCE [LARGE SCALE GENOMIC DNA]</scope>
    <source>
        <strain evidence="5 6">AU-G6</strain>
    </source>
</reference>